<dbReference type="GO" id="GO:0042121">
    <property type="term" value="P:alginic acid biosynthetic process"/>
    <property type="evidence" value="ECO:0007669"/>
    <property type="project" value="UniProtKB-UniPathway"/>
</dbReference>
<dbReference type="AlphaFoldDB" id="A0A1I5I5V7"/>
<dbReference type="Proteomes" id="UP000199236">
    <property type="component" value="Unassembled WGS sequence"/>
</dbReference>
<dbReference type="InterPro" id="IPR036514">
    <property type="entry name" value="SGNH_hydro_sf"/>
</dbReference>
<evidence type="ECO:0000256" key="5">
    <source>
        <dbReference type="ARBA" id="ARBA00022764"/>
    </source>
</evidence>
<reference evidence="8 9" key="1">
    <citation type="submission" date="2016-10" db="EMBL/GenBank/DDBJ databases">
        <authorList>
            <person name="de Groot N.N."/>
        </authorList>
    </citation>
    <scope>NUCLEOTIDE SEQUENCE [LARGE SCALE GENOMIC DNA]</scope>
    <source>
        <strain evidence="8 9">CGMCC 1.9157</strain>
    </source>
</reference>
<sequence length="389" mass="43229">MIVKIANAFRLLTPALFIGYAVYANASLFLSDETKLQSTSERSLLEGGLTREFEEIYKTSLPHREPAVGLLGAARYLTLGVGKKGVVVGDDEWFFTEEEFGPDIDSEPLIERSVAEIAAVKNELGSRNIKLVLVPLPQKSDIYSEHLETVSDTSNAISQYHQFVSRLQSQGIEVVDTRDTMMSAKSEGNVFFKTDTHWTPLGAQKVAAAIEQDMSLPDDLDSKSFKLFSAEEETFWGDLVNFVTGQDYGKLAGIDQEHTNIWRAEEEVSDNATLDLFGSEDSFPVVLVGTSYSADTRWSFAEFLKKDLKADVLNLAEKAKGPGAPMYAFLHGDILKDTPPRVVIWEFPTRYLAQKGIWDEKPQPKDDTSAGAETVDLNLLLKEQSDEHS</sequence>
<dbReference type="GO" id="GO:0016740">
    <property type="term" value="F:transferase activity"/>
    <property type="evidence" value="ECO:0007669"/>
    <property type="project" value="UniProtKB-KW"/>
</dbReference>
<dbReference type="OrthoDB" id="9760774at2"/>
<feature type="domain" description="AlgX/AlgJ SGNH hydrolase-like" evidence="7">
    <location>
        <begin position="86"/>
        <end position="348"/>
    </location>
</feature>
<evidence type="ECO:0000256" key="2">
    <source>
        <dbReference type="ARBA" id="ARBA00005182"/>
    </source>
</evidence>
<evidence type="ECO:0000256" key="6">
    <source>
        <dbReference type="ARBA" id="ARBA00022841"/>
    </source>
</evidence>
<evidence type="ECO:0000256" key="4">
    <source>
        <dbReference type="ARBA" id="ARBA00022729"/>
    </source>
</evidence>
<keyword evidence="9" id="KW-1185">Reference proteome</keyword>
<dbReference type="Gene3D" id="3.40.50.1110">
    <property type="entry name" value="SGNH hydrolase"/>
    <property type="match status" value="1"/>
</dbReference>
<dbReference type="EMBL" id="FOVR01000008">
    <property type="protein sequence ID" value="SFO55496.1"/>
    <property type="molecule type" value="Genomic_DNA"/>
</dbReference>
<proteinExistence type="predicted"/>
<name>A0A1I5I5V7_9HYPH</name>
<keyword evidence="6" id="KW-0016">Alginate biosynthesis</keyword>
<comment type="subcellular location">
    <subcellularLocation>
        <location evidence="1">Periplasm</location>
    </subcellularLocation>
</comment>
<evidence type="ECO:0000256" key="3">
    <source>
        <dbReference type="ARBA" id="ARBA00022679"/>
    </source>
</evidence>
<evidence type="ECO:0000256" key="1">
    <source>
        <dbReference type="ARBA" id="ARBA00004418"/>
    </source>
</evidence>
<dbReference type="GO" id="GO:0016788">
    <property type="term" value="F:hydrolase activity, acting on ester bonds"/>
    <property type="evidence" value="ECO:0007669"/>
    <property type="project" value="UniProtKB-ARBA"/>
</dbReference>
<accession>A0A1I5I5V7</accession>
<evidence type="ECO:0000313" key="9">
    <source>
        <dbReference type="Proteomes" id="UP000199236"/>
    </source>
</evidence>
<protein>
    <submittedName>
        <fullName evidence="8">Alginate O-acetyltransferase complex protein AlgJ</fullName>
    </submittedName>
</protein>
<organism evidence="8 9">
    <name type="scientific">Cohaesibacter marisflavi</name>
    <dbReference type="NCBI Taxonomy" id="655353"/>
    <lineage>
        <taxon>Bacteria</taxon>
        <taxon>Pseudomonadati</taxon>
        <taxon>Pseudomonadota</taxon>
        <taxon>Alphaproteobacteria</taxon>
        <taxon>Hyphomicrobiales</taxon>
        <taxon>Cohaesibacteraceae</taxon>
    </lineage>
</organism>
<keyword evidence="3 8" id="KW-0808">Transferase</keyword>
<gene>
    <name evidence="8" type="ORF">SAMN04488056_10843</name>
</gene>
<keyword evidence="4" id="KW-0732">Signal</keyword>
<dbReference type="InterPro" id="IPR031811">
    <property type="entry name" value="ALGX/ALGJ_SGNH-like"/>
</dbReference>
<dbReference type="UniPathway" id="UPA00286"/>
<dbReference type="Pfam" id="PF16822">
    <property type="entry name" value="ALGX"/>
    <property type="match status" value="1"/>
</dbReference>
<dbReference type="STRING" id="655353.SAMN04488056_10843"/>
<keyword evidence="5" id="KW-0574">Periplasm</keyword>
<dbReference type="GO" id="GO:0042597">
    <property type="term" value="C:periplasmic space"/>
    <property type="evidence" value="ECO:0007669"/>
    <property type="project" value="UniProtKB-SubCell"/>
</dbReference>
<evidence type="ECO:0000259" key="7">
    <source>
        <dbReference type="Pfam" id="PF16822"/>
    </source>
</evidence>
<comment type="pathway">
    <text evidence="2">Glycan biosynthesis; alginate biosynthesis.</text>
</comment>
<evidence type="ECO:0000313" key="8">
    <source>
        <dbReference type="EMBL" id="SFO55496.1"/>
    </source>
</evidence>
<dbReference type="RefSeq" id="WP_090073594.1">
    <property type="nucleotide sequence ID" value="NZ_FOVR01000008.1"/>
</dbReference>